<feature type="compositionally biased region" description="Polar residues" evidence="1">
    <location>
        <begin position="85"/>
        <end position="99"/>
    </location>
</feature>
<reference evidence="3" key="2">
    <citation type="submission" date="2020-09" db="EMBL/GenBank/DDBJ databases">
        <authorList>
            <person name="Sun Q."/>
            <person name="Kim S."/>
        </authorList>
    </citation>
    <scope>NUCLEOTIDE SEQUENCE</scope>
    <source>
        <strain evidence="3">KCTC 23732</strain>
    </source>
</reference>
<feature type="compositionally biased region" description="Pro residues" evidence="1">
    <location>
        <begin position="143"/>
        <end position="157"/>
    </location>
</feature>
<keyword evidence="2" id="KW-0812">Transmembrane</keyword>
<evidence type="ECO:0000313" key="4">
    <source>
        <dbReference type="Proteomes" id="UP000608345"/>
    </source>
</evidence>
<gene>
    <name evidence="3" type="ORF">GCM10011450_01730</name>
</gene>
<feature type="compositionally biased region" description="Polar residues" evidence="1">
    <location>
        <begin position="239"/>
        <end position="248"/>
    </location>
</feature>
<feature type="compositionally biased region" description="Low complexity" evidence="1">
    <location>
        <begin position="224"/>
        <end position="238"/>
    </location>
</feature>
<feature type="compositionally biased region" description="Basic and acidic residues" evidence="1">
    <location>
        <begin position="249"/>
        <end position="260"/>
    </location>
</feature>
<proteinExistence type="predicted"/>
<feature type="compositionally biased region" description="Polar residues" evidence="1">
    <location>
        <begin position="41"/>
        <end position="58"/>
    </location>
</feature>
<feature type="region of interest" description="Disordered" evidence="1">
    <location>
        <begin position="39"/>
        <end position="99"/>
    </location>
</feature>
<sequence>MAKPIISNTILAIVATGVLFFIGKSVYDVFTRPPVKGVENSLMQDNGTQSGTTVSGTIQLPDESQLAPTETPAVLPTESGKDPLKQNQPAESKQQESTVNVIAPAPQIPAIATQPVTEPESAPEAPDEPHALKINPDLKQAIPPVPLAPPSPFPTPVAPASNQQLFEATDSPNSNTPGDATINNSFPAPQTNFPAPGAAPAINPDPPPFETGEGSPFSNFPAPINSGNTNSGNINTTSPELEQLQNLRQQKERLRNDLGF</sequence>
<dbReference type="AlphaFoldDB" id="A0A918JF59"/>
<name>A0A918JF59_9BURK</name>
<feature type="transmembrane region" description="Helical" evidence="2">
    <location>
        <begin position="6"/>
        <end position="27"/>
    </location>
</feature>
<comment type="caution">
    <text evidence="3">The sequence shown here is derived from an EMBL/GenBank/DDBJ whole genome shotgun (WGS) entry which is preliminary data.</text>
</comment>
<protein>
    <submittedName>
        <fullName evidence="3">Uncharacterized protein</fullName>
    </submittedName>
</protein>
<organism evidence="3 4">
    <name type="scientific">Advenella faeciporci</name>
    <dbReference type="NCBI Taxonomy" id="797535"/>
    <lineage>
        <taxon>Bacteria</taxon>
        <taxon>Pseudomonadati</taxon>
        <taxon>Pseudomonadota</taxon>
        <taxon>Betaproteobacteria</taxon>
        <taxon>Burkholderiales</taxon>
        <taxon>Alcaligenaceae</taxon>
    </lineage>
</organism>
<accession>A0A918JF59</accession>
<dbReference type="RefSeq" id="WP_189383548.1">
    <property type="nucleotide sequence ID" value="NZ_BAABFY010000002.1"/>
</dbReference>
<feature type="region of interest" description="Disordered" evidence="1">
    <location>
        <begin position="140"/>
        <end position="260"/>
    </location>
</feature>
<reference evidence="3" key="1">
    <citation type="journal article" date="2014" name="Int. J. Syst. Evol. Microbiol.">
        <title>Complete genome sequence of Corynebacterium casei LMG S-19264T (=DSM 44701T), isolated from a smear-ripened cheese.</title>
        <authorList>
            <consortium name="US DOE Joint Genome Institute (JGI-PGF)"/>
            <person name="Walter F."/>
            <person name="Albersmeier A."/>
            <person name="Kalinowski J."/>
            <person name="Ruckert C."/>
        </authorList>
    </citation>
    <scope>NUCLEOTIDE SEQUENCE</scope>
    <source>
        <strain evidence="3">KCTC 23732</strain>
    </source>
</reference>
<dbReference type="Proteomes" id="UP000608345">
    <property type="component" value="Unassembled WGS sequence"/>
</dbReference>
<keyword evidence="4" id="KW-1185">Reference proteome</keyword>
<feature type="compositionally biased region" description="Polar residues" evidence="1">
    <location>
        <begin position="161"/>
        <end position="193"/>
    </location>
</feature>
<evidence type="ECO:0000313" key="3">
    <source>
        <dbReference type="EMBL" id="GGW75901.1"/>
    </source>
</evidence>
<evidence type="ECO:0000256" key="2">
    <source>
        <dbReference type="SAM" id="Phobius"/>
    </source>
</evidence>
<dbReference type="EMBL" id="BMYS01000001">
    <property type="protein sequence ID" value="GGW75901.1"/>
    <property type="molecule type" value="Genomic_DNA"/>
</dbReference>
<keyword evidence="2" id="KW-0472">Membrane</keyword>
<keyword evidence="2" id="KW-1133">Transmembrane helix</keyword>
<evidence type="ECO:0000256" key="1">
    <source>
        <dbReference type="SAM" id="MobiDB-lite"/>
    </source>
</evidence>